<comment type="caution">
    <text evidence="2">The sequence shown here is derived from an EMBL/GenBank/DDBJ whole genome shotgun (WGS) entry which is preliminary data.</text>
</comment>
<dbReference type="Proteomes" id="UP000245119">
    <property type="component" value="Linkage Group LG6"/>
</dbReference>
<feature type="compositionally biased region" description="Basic and acidic residues" evidence="1">
    <location>
        <begin position="1"/>
        <end position="12"/>
    </location>
</feature>
<reference evidence="2 3" key="1">
    <citation type="submission" date="2018-04" db="EMBL/GenBank/DDBJ databases">
        <title>The genome of golden apple snail Pomacea canaliculata provides insight into stress tolerance and invasive adaptation.</title>
        <authorList>
            <person name="Liu C."/>
            <person name="Liu B."/>
            <person name="Ren Y."/>
            <person name="Zhang Y."/>
            <person name="Wang H."/>
            <person name="Li S."/>
            <person name="Jiang F."/>
            <person name="Yin L."/>
            <person name="Zhang G."/>
            <person name="Qian W."/>
            <person name="Fan W."/>
        </authorList>
    </citation>
    <scope>NUCLEOTIDE SEQUENCE [LARGE SCALE GENOMIC DNA]</scope>
    <source>
        <strain evidence="2">SZHN2017</strain>
        <tissue evidence="2">Muscle</tissue>
    </source>
</reference>
<accession>A0A2T7P3Z2</accession>
<keyword evidence="3" id="KW-1185">Reference proteome</keyword>
<organism evidence="2 3">
    <name type="scientific">Pomacea canaliculata</name>
    <name type="common">Golden apple snail</name>
    <dbReference type="NCBI Taxonomy" id="400727"/>
    <lineage>
        <taxon>Eukaryota</taxon>
        <taxon>Metazoa</taxon>
        <taxon>Spiralia</taxon>
        <taxon>Lophotrochozoa</taxon>
        <taxon>Mollusca</taxon>
        <taxon>Gastropoda</taxon>
        <taxon>Caenogastropoda</taxon>
        <taxon>Architaenioglossa</taxon>
        <taxon>Ampullarioidea</taxon>
        <taxon>Ampullariidae</taxon>
        <taxon>Pomacea</taxon>
    </lineage>
</organism>
<feature type="region of interest" description="Disordered" evidence="1">
    <location>
        <begin position="276"/>
        <end position="388"/>
    </location>
</feature>
<feature type="compositionally biased region" description="Basic and acidic residues" evidence="1">
    <location>
        <begin position="150"/>
        <end position="161"/>
    </location>
</feature>
<feature type="region of interest" description="Disordered" evidence="1">
    <location>
        <begin position="474"/>
        <end position="504"/>
    </location>
</feature>
<proteinExistence type="predicted"/>
<protein>
    <submittedName>
        <fullName evidence="2">Uncharacterized protein</fullName>
    </submittedName>
</protein>
<name>A0A2T7P3Z2_POMCA</name>
<feature type="compositionally biased region" description="Basic and acidic residues" evidence="1">
    <location>
        <begin position="87"/>
        <end position="133"/>
    </location>
</feature>
<evidence type="ECO:0000313" key="2">
    <source>
        <dbReference type="EMBL" id="PVD28128.1"/>
    </source>
</evidence>
<feature type="region of interest" description="Disordered" evidence="1">
    <location>
        <begin position="1"/>
        <end position="171"/>
    </location>
</feature>
<sequence length="504" mass="56168">MEDNNVEKEEGSRLAGSETKGTTWYEFKQPKGRSAQAATNEDDDKPISQRTPDYFCGVASDINKPPSSGEGEEGSYGASRQLFSEQTNEKYMNEKTDEDCGGRLASDEKEEEERGACDLSEEQVRLKDAQKDDDGADQTDNLTKDALTFKGKDMEDGECLHSDSSVSEDEVGRERIWAERGKMSTVTASLPFPRVPGFRRGWESIDCLSLGAGAESLGYLDELGVELSCPDANHTVTSKKHDAKATRNFRLDTSLQPSQAQEINVARTCNEKTFLLEPVPRNDNSRGHGRQSGRTSSIPINNVPDRTVGDKAQSKQKPKYRQCVSSSASDFQDQHRRLTHHRRPQERRHGCGAGGGGCFDAGREAAAPRAPRHSEREHHNDQHHRYRSPRRHRDCSCCRREREKATTSSKGSRSNEGQGRHARLVHGSEFSCKGKKCRCCAKKYPSGRSVCAARSRSRSPLRCRGRDCHCGLERHHGQSSSRTAKVVGRGHGRRKKKKRKATCC</sequence>
<evidence type="ECO:0000313" key="3">
    <source>
        <dbReference type="Proteomes" id="UP000245119"/>
    </source>
</evidence>
<dbReference type="AlphaFoldDB" id="A0A2T7P3Z2"/>
<dbReference type="EMBL" id="PZQS01000006">
    <property type="protein sequence ID" value="PVD28128.1"/>
    <property type="molecule type" value="Genomic_DNA"/>
</dbReference>
<gene>
    <name evidence="2" type="ORF">C0Q70_10712</name>
</gene>
<evidence type="ECO:0000256" key="1">
    <source>
        <dbReference type="SAM" id="MobiDB-lite"/>
    </source>
</evidence>
<feature type="compositionally biased region" description="Basic residues" evidence="1">
    <location>
        <begin position="488"/>
        <end position="504"/>
    </location>
</feature>
<feature type="compositionally biased region" description="Basic residues" evidence="1">
    <location>
        <begin position="337"/>
        <end position="346"/>
    </location>
</feature>